<dbReference type="AlphaFoldDB" id="A0A1A0HC75"/>
<feature type="transmembrane region" description="Helical" evidence="6">
    <location>
        <begin position="29"/>
        <end position="46"/>
    </location>
</feature>
<feature type="transmembrane region" description="Helical" evidence="6">
    <location>
        <begin position="52"/>
        <end position="74"/>
    </location>
</feature>
<dbReference type="InterPro" id="IPR005349">
    <property type="entry name" value="TMEM14"/>
</dbReference>
<reference evidence="7 8" key="1">
    <citation type="submission" date="2016-05" db="EMBL/GenBank/DDBJ databases">
        <title>Comparative genomics of biotechnologically important yeasts.</title>
        <authorList>
            <consortium name="DOE Joint Genome Institute"/>
            <person name="Riley R."/>
            <person name="Haridas S."/>
            <person name="Wolfe K.H."/>
            <person name="Lopes M.R."/>
            <person name="Hittinger C.T."/>
            <person name="Goker M."/>
            <person name="Salamov A."/>
            <person name="Wisecaver J."/>
            <person name="Long T.M."/>
            <person name="Aerts A.L."/>
            <person name="Barry K."/>
            <person name="Choi C."/>
            <person name="Clum A."/>
            <person name="Coughlan A.Y."/>
            <person name="Deshpande S."/>
            <person name="Douglass A.P."/>
            <person name="Hanson S.J."/>
            <person name="Klenk H.-P."/>
            <person name="LaButti K."/>
            <person name="Lapidus A."/>
            <person name="Lindquist E."/>
            <person name="Lipzen A."/>
            <person name="Meier-kolthoff J.P."/>
            <person name="Ohm R.A."/>
            <person name="Otillar R.P."/>
            <person name="Pangilinan J."/>
            <person name="Peng Y."/>
            <person name="Rokas A."/>
            <person name="Rosa C.A."/>
            <person name="Scheuner C."/>
            <person name="Sibirny A.A."/>
            <person name="Slot J.C."/>
            <person name="Stielow J.B."/>
            <person name="Sun H."/>
            <person name="Kurtzman C.P."/>
            <person name="Blackwell M."/>
            <person name="Grigoriev I.V."/>
            <person name="Jeffries T.W."/>
        </authorList>
    </citation>
    <scope>NUCLEOTIDE SEQUENCE [LARGE SCALE GENOMIC DNA]</scope>
    <source>
        <strain evidence="7 8">NRRL YB-4993</strain>
    </source>
</reference>
<evidence type="ECO:0000256" key="5">
    <source>
        <dbReference type="ARBA" id="ARBA00023136"/>
    </source>
</evidence>
<evidence type="ECO:0000256" key="3">
    <source>
        <dbReference type="ARBA" id="ARBA00022692"/>
    </source>
</evidence>
<dbReference type="GeneID" id="30030324"/>
<keyword evidence="5 6" id="KW-0472">Membrane</keyword>
<keyword evidence="4 6" id="KW-1133">Transmembrane helix</keyword>
<evidence type="ECO:0000256" key="1">
    <source>
        <dbReference type="ARBA" id="ARBA00004370"/>
    </source>
</evidence>
<sequence>MELTTYTLAGIYAVGGTMGYVLRGSVHSLLVGGAVSALYGYSGYLLKDNADWGLKLALGCSTSMLATGIGRVIVTRFAKPVPVVLLVLGGLSSTYYFGKYNEFQGLP</sequence>
<dbReference type="Gene3D" id="1.10.10.1740">
    <property type="entry name" value="Transmembrane protein 14-like"/>
    <property type="match status" value="1"/>
</dbReference>
<dbReference type="EMBL" id="LXTC01000003">
    <property type="protein sequence ID" value="OBA21595.1"/>
    <property type="molecule type" value="Genomic_DNA"/>
</dbReference>
<protein>
    <submittedName>
        <fullName evidence="7">TMEM14-domain-containing protein</fullName>
    </submittedName>
</protein>
<name>A0A1A0HC75_9ASCO</name>
<feature type="transmembrane region" description="Helical" evidence="6">
    <location>
        <begin position="81"/>
        <end position="98"/>
    </location>
</feature>
<dbReference type="Proteomes" id="UP000092555">
    <property type="component" value="Unassembled WGS sequence"/>
</dbReference>
<gene>
    <name evidence="7" type="ORF">METBIDRAFT_41065</name>
</gene>
<evidence type="ECO:0000313" key="8">
    <source>
        <dbReference type="Proteomes" id="UP000092555"/>
    </source>
</evidence>
<comment type="caution">
    <text evidence="7">The sequence shown here is derived from an EMBL/GenBank/DDBJ whole genome shotgun (WGS) entry which is preliminary data.</text>
</comment>
<organism evidence="7 8">
    <name type="scientific">Metschnikowia bicuspidata var. bicuspidata NRRL YB-4993</name>
    <dbReference type="NCBI Taxonomy" id="869754"/>
    <lineage>
        <taxon>Eukaryota</taxon>
        <taxon>Fungi</taxon>
        <taxon>Dikarya</taxon>
        <taxon>Ascomycota</taxon>
        <taxon>Saccharomycotina</taxon>
        <taxon>Pichiomycetes</taxon>
        <taxon>Metschnikowiaceae</taxon>
        <taxon>Metschnikowia</taxon>
    </lineage>
</organism>
<evidence type="ECO:0000256" key="2">
    <source>
        <dbReference type="ARBA" id="ARBA00007590"/>
    </source>
</evidence>
<comment type="similarity">
    <text evidence="2">Belongs to the TMEM14 family.</text>
</comment>
<dbReference type="Pfam" id="PF03647">
    <property type="entry name" value="Tmemb_14"/>
    <property type="match status" value="1"/>
</dbReference>
<dbReference type="InterPro" id="IPR044890">
    <property type="entry name" value="TMEM14_sf"/>
</dbReference>
<keyword evidence="3 6" id="KW-0812">Transmembrane</keyword>
<dbReference type="GO" id="GO:0016020">
    <property type="term" value="C:membrane"/>
    <property type="evidence" value="ECO:0007669"/>
    <property type="project" value="UniProtKB-SubCell"/>
</dbReference>
<evidence type="ECO:0000256" key="6">
    <source>
        <dbReference type="SAM" id="Phobius"/>
    </source>
</evidence>
<proteinExistence type="inferred from homology"/>
<evidence type="ECO:0000256" key="4">
    <source>
        <dbReference type="ARBA" id="ARBA00022989"/>
    </source>
</evidence>
<accession>A0A1A0HC75</accession>
<dbReference type="OrthoDB" id="5620at2759"/>
<keyword evidence="8" id="KW-1185">Reference proteome</keyword>
<evidence type="ECO:0000313" key="7">
    <source>
        <dbReference type="EMBL" id="OBA21595.1"/>
    </source>
</evidence>
<dbReference type="RefSeq" id="XP_018712105.1">
    <property type="nucleotide sequence ID" value="XM_018857348.1"/>
</dbReference>
<comment type="subcellular location">
    <subcellularLocation>
        <location evidence="1">Membrane</location>
    </subcellularLocation>
</comment>